<feature type="region of interest" description="Disordered" evidence="3">
    <location>
        <begin position="549"/>
        <end position="591"/>
    </location>
</feature>
<proteinExistence type="predicted"/>
<feature type="region of interest" description="Disordered" evidence="3">
    <location>
        <begin position="632"/>
        <end position="655"/>
    </location>
</feature>
<evidence type="ECO:0000259" key="4">
    <source>
        <dbReference type="PROSITE" id="PS50011"/>
    </source>
</evidence>
<evidence type="ECO:0000313" key="5">
    <source>
        <dbReference type="EMBL" id="KAK9841508.1"/>
    </source>
</evidence>
<dbReference type="SUPFAM" id="SSF56112">
    <property type="entry name" value="Protein kinase-like (PK-like)"/>
    <property type="match status" value="1"/>
</dbReference>
<dbReference type="Gene3D" id="1.10.510.10">
    <property type="entry name" value="Transferase(Phosphotransferase) domain 1"/>
    <property type="match status" value="1"/>
</dbReference>
<organism evidence="5 6">
    <name type="scientific">Apatococcus lobatus</name>
    <dbReference type="NCBI Taxonomy" id="904363"/>
    <lineage>
        <taxon>Eukaryota</taxon>
        <taxon>Viridiplantae</taxon>
        <taxon>Chlorophyta</taxon>
        <taxon>core chlorophytes</taxon>
        <taxon>Trebouxiophyceae</taxon>
        <taxon>Chlorellales</taxon>
        <taxon>Chlorellaceae</taxon>
        <taxon>Apatococcus</taxon>
    </lineage>
</organism>
<dbReference type="Pfam" id="PF00069">
    <property type="entry name" value="Pkinase"/>
    <property type="match status" value="2"/>
</dbReference>
<feature type="domain" description="Protein kinase" evidence="4">
    <location>
        <begin position="21"/>
        <end position="259"/>
    </location>
</feature>
<dbReference type="GO" id="GO:0004674">
    <property type="term" value="F:protein serine/threonine kinase activity"/>
    <property type="evidence" value="ECO:0007669"/>
    <property type="project" value="UniProtKB-KW"/>
</dbReference>
<dbReference type="AlphaFoldDB" id="A0AAW1S5I5"/>
<dbReference type="Gene3D" id="3.30.200.20">
    <property type="entry name" value="Phosphorylase Kinase, domain 1"/>
    <property type="match status" value="1"/>
</dbReference>
<keyword evidence="6" id="KW-1185">Reference proteome</keyword>
<feature type="compositionally biased region" description="Low complexity" evidence="3">
    <location>
        <begin position="337"/>
        <end position="353"/>
    </location>
</feature>
<gene>
    <name evidence="5" type="ORF">WJX74_006958</name>
</gene>
<feature type="compositionally biased region" description="Polar residues" evidence="3">
    <location>
        <begin position="549"/>
        <end position="576"/>
    </location>
</feature>
<feature type="compositionally biased region" description="Polar residues" evidence="3">
    <location>
        <begin position="726"/>
        <end position="737"/>
    </location>
</feature>
<dbReference type="GO" id="GO:0005737">
    <property type="term" value="C:cytoplasm"/>
    <property type="evidence" value="ECO:0007669"/>
    <property type="project" value="TreeGrafter"/>
</dbReference>
<reference evidence="5 6" key="1">
    <citation type="journal article" date="2024" name="Nat. Commun.">
        <title>Phylogenomics reveals the evolutionary origins of lichenization in chlorophyte algae.</title>
        <authorList>
            <person name="Puginier C."/>
            <person name="Libourel C."/>
            <person name="Otte J."/>
            <person name="Skaloud P."/>
            <person name="Haon M."/>
            <person name="Grisel S."/>
            <person name="Petersen M."/>
            <person name="Berrin J.G."/>
            <person name="Delaux P.M."/>
            <person name="Dal Grande F."/>
            <person name="Keller J."/>
        </authorList>
    </citation>
    <scope>NUCLEOTIDE SEQUENCE [LARGE SCALE GENOMIC DNA]</scope>
    <source>
        <strain evidence="5 6">SAG 2145</strain>
    </source>
</reference>
<evidence type="ECO:0000256" key="1">
    <source>
        <dbReference type="ARBA" id="ARBA00022741"/>
    </source>
</evidence>
<dbReference type="InterPro" id="IPR000719">
    <property type="entry name" value="Prot_kinase_dom"/>
</dbReference>
<evidence type="ECO:0000313" key="6">
    <source>
        <dbReference type="Proteomes" id="UP001438707"/>
    </source>
</evidence>
<feature type="region of interest" description="Disordered" evidence="3">
    <location>
        <begin position="425"/>
        <end position="444"/>
    </location>
</feature>
<dbReference type="GO" id="GO:0035556">
    <property type="term" value="P:intracellular signal transduction"/>
    <property type="evidence" value="ECO:0007669"/>
    <property type="project" value="TreeGrafter"/>
</dbReference>
<dbReference type="Proteomes" id="UP001438707">
    <property type="component" value="Unassembled WGS sequence"/>
</dbReference>
<evidence type="ECO:0000256" key="3">
    <source>
        <dbReference type="SAM" id="MobiDB-lite"/>
    </source>
</evidence>
<dbReference type="PANTHER" id="PTHR24346:SF92">
    <property type="entry name" value="SNF1-RELATED PROTEIN KINASE 2.6"/>
    <property type="match status" value="1"/>
</dbReference>
<evidence type="ECO:0000256" key="2">
    <source>
        <dbReference type="ARBA" id="ARBA00022840"/>
    </source>
</evidence>
<keyword evidence="1" id="KW-0547">Nucleotide-binding</keyword>
<dbReference type="InterPro" id="IPR011009">
    <property type="entry name" value="Kinase-like_dom_sf"/>
</dbReference>
<feature type="region of interest" description="Disordered" evidence="3">
    <location>
        <begin position="715"/>
        <end position="744"/>
    </location>
</feature>
<name>A0AAW1S5I5_9CHLO</name>
<keyword evidence="2" id="KW-0067">ATP-binding</keyword>
<comment type="caution">
    <text evidence="5">The sequence shown here is derived from an EMBL/GenBank/DDBJ whole genome shotgun (WGS) entry which is preliminary data.</text>
</comment>
<dbReference type="SMART" id="SM00220">
    <property type="entry name" value="S_TKc"/>
    <property type="match status" value="1"/>
</dbReference>
<dbReference type="PANTHER" id="PTHR24346">
    <property type="entry name" value="MAP/MICROTUBULE AFFINITY-REGULATING KINASE"/>
    <property type="match status" value="1"/>
</dbReference>
<dbReference type="GO" id="GO:0005524">
    <property type="term" value="F:ATP binding"/>
    <property type="evidence" value="ECO:0007669"/>
    <property type="project" value="UniProtKB-KW"/>
</dbReference>
<protein>
    <recommendedName>
        <fullName evidence="4">Protein kinase domain-containing protein</fullName>
    </recommendedName>
</protein>
<feature type="compositionally biased region" description="Polar residues" evidence="3">
    <location>
        <begin position="426"/>
        <end position="444"/>
    </location>
</feature>
<sequence length="756" mass="81237">MQDDPNLYIGPPDPLRDHPRYSSLRLLSQGSCGVVLLAYDTTDRDYVAVKLIERSAEKLTKNVEREIINHSLLSHPHVIRFRECFLTTKHLAIVMEYLIVALDYCHKMSICSRDVKLENTLIDNPADPSKAIIKLCDFGYSINEAHSLPQSAVGTPGYTAPEILTSRCRYDAKLADVWSCGVMLYIMLFCAYPFERPEDARLGPKRQAQANAQRILAADYQLPASKPISRGCCDLLARILVPGPLDRITVGEIQKHPWFREDLPVGIEGVNSQYLGDVEQANAQALTVRTILRGALQAATCPPPIVPGPSRPFPMPASSARQLPPPGKAIPKPHPRTISSISGPTQSSSKTSTAAPTCPACRTGLVPEPSPSHSHSTVPCMSPRHAACSLCLVPEPPLSHRQHPCMNPHPAEGSSCSPHLVAEPSMHQSHSQTTRTGSTSPAAGTLSCSLVSERQRPVALCQQGHFQNLGQQQLGQQGLSGAAWGPNLSKQPHSRLCHYPISSNARMPHHTLDAPLHAASPSSSHSRPFEGLNVPFLCMSQGPVEATSSMADASHVSLSHPGSRSLPGLTTTSRGSVRQKRNASLPKSTGSFQLPIDIAAPESSRPLLDLSPDFLLGLDVALNGLAPQEAMPPGLQGLSSQNLQHASADDAATAAGRQYAAQVPMGRQNAPVWAAPHPSRCASAGVLPENHQLSMPGGGPRQHQLMRPVGVGSKRLQPDRMPASGDWSTSPAGMQQRHSPDTGHLVCRAMRFPPGP</sequence>
<dbReference type="EMBL" id="JALJOS010000003">
    <property type="protein sequence ID" value="KAK9841508.1"/>
    <property type="molecule type" value="Genomic_DNA"/>
</dbReference>
<accession>A0AAW1S5I5</accession>
<feature type="region of interest" description="Disordered" evidence="3">
    <location>
        <begin position="327"/>
        <end position="357"/>
    </location>
</feature>
<dbReference type="PROSITE" id="PS50011">
    <property type="entry name" value="PROTEIN_KINASE_DOM"/>
    <property type="match status" value="1"/>
</dbReference>